<dbReference type="SUPFAM" id="SSF53300">
    <property type="entry name" value="vWA-like"/>
    <property type="match status" value="1"/>
</dbReference>
<dbReference type="WBParaSite" id="SMUV_0000583201-mRNA-1">
    <property type="protein sequence ID" value="SMUV_0000583201-mRNA-1"/>
    <property type="gene ID" value="SMUV_0000583201"/>
</dbReference>
<feature type="domain" description="VWFA" evidence="10">
    <location>
        <begin position="706"/>
        <end position="884"/>
    </location>
</feature>
<keyword evidence="7 9" id="KW-0472">Membrane</keyword>
<feature type="compositionally biased region" description="Polar residues" evidence="8">
    <location>
        <begin position="288"/>
        <end position="307"/>
    </location>
</feature>
<dbReference type="STRING" id="451379.A0A158R586"/>
<dbReference type="GO" id="GO:0005886">
    <property type="term" value="C:plasma membrane"/>
    <property type="evidence" value="ECO:0007669"/>
    <property type="project" value="UniProtKB-SubCell"/>
</dbReference>
<evidence type="ECO:0000256" key="5">
    <source>
        <dbReference type="ARBA" id="ARBA00022729"/>
    </source>
</evidence>
<keyword evidence="3" id="KW-1003">Cell membrane</keyword>
<reference evidence="13" key="1">
    <citation type="submission" date="2016-04" db="UniProtKB">
        <authorList>
            <consortium name="WormBaseParasite"/>
        </authorList>
    </citation>
    <scope>IDENTIFICATION</scope>
</reference>
<keyword evidence="2" id="KW-0193">Cuticle</keyword>
<evidence type="ECO:0000256" key="6">
    <source>
        <dbReference type="ARBA" id="ARBA00022989"/>
    </source>
</evidence>
<sequence length="1538" mass="166732">MATSNSSTPSDAEQLLWPTAKNLHDDLTSSKVLLNDSKAVFSSKVKSVESAVSSSKCLNESKVNSSVIVQPTVVNNIYIQILLQNATVPLTPLKVVGKSNNSVAENVLNALQLQHSFSNYSKDQDGRGSASNDHTDKNIPENSMEHNIGLNSTEVNKLHSDSIVKCNLTNLLTSSLAETKKTNTPNDSTKSENHSLASEAVENGTGKSAPERPSESLSQQKMSLTTTTIAPMFVIDEKNSFTARQTDTNDAAVTSASDSKKNGEITGDELEKVVFEGFSKTELNYAASTNGYDTNNTSVETTAPSTESTKKKHKQQQSSSFGAITNDNSRINSTTINSAKHPDYVPNTNISVETSSINPENPSANAKHELLNETTTEQNELSAVKLYEKVENETTINPVTLPAVDAKSSDVHESKFTSVESEATTYFASTTITTTTTTTIDNESETARSSRFSVTEDVTSSSPKSAPSSELNSEAQLVTVNDDNISTTSSIQQLAEHTSTNEMPIQNEQVTITTVIPESTEFHTTSENDFDHSTFYTSTNSFTTSTLDEDTETEEYSGSDIDVTPGTASSQTVLAVFSTDGDNDELLTNVKEMSVNEVVTTTGKPWIVEESNATEYISGTSATTEISSVISSTLNLHIDTNEMTATDSPTTGTSTSSLVASTQQNRSDAILSLNNNQKQVNRPDEVKVKHGHCPVPNDPENILKADIIFYINTPNINRELKFIDALHLIMNTVSEFNNIGFGGIQVSLAQYDNNPIIEFPLSKHDCKPYLLADIADTIQANQTTKLKSAVQDIVDVGFTPQMGDRENVPNILILISDGTSDSQVQQPIKLLQFTKHGNTTILVIAAVEFHPDAVKELVKNALNDCMNLSSSFSNSLSARLAQRIKEVSSITDSNGKAYSEIDAENEFEKALKAGKVIARTVNDTESGMLDVSYSGGVTSNGSSQITTQQLHSTSDVTEAILREETTYEKQGKVITKVLDTNNSKNHEKNMPENENWQSNLAVFLDAVPSGKSLNKSTVEDLKSSNNSAKAEFNKTDKILEGKDDLSSTLEVDTTDVAPTESASNSSDAVESTTKSIDTMTDEIEKSTVGDLDVQCLEDGINVTIRLEKSFSGMMFVKGHSDTEGCFKDIAASDGTEESDEQYVNFYIDSEKCGINTIISKELNGVNMSTVINVIHHKLVETESDRGYLIQCFIANSDDAHNLSAELDVKGSIGIGETVELGTIPPLCKYSLRSDAPDGPVIPTAEIGQIIYHRWECEGVNASKIYGMHVHDCFAGSNDSHEILTVDSKGCSPNKEFLEDISYSEEVLVATAQSKVFKIPDIQHIIFHCKVSLCTKENNGCQDILPPNCSSGIKSDNVQHRRTRNFESVANQALTSNVHADIGISPEPLVQPEAALRLKHSIHKYGQLSSIWLLVAMVVMSTFGIVAFLKLTRSKKAAEFTDTGDENNETVSVAVSSDLISVNGTYSKKNVSDEFISGGSGITLDGKQNQGSAIDTADDLSTSTINLKNAHSSRKNRSPEYITSDDNCILTIELKTNKS</sequence>
<keyword evidence="12" id="KW-1185">Reference proteome</keyword>
<feature type="compositionally biased region" description="Polar residues" evidence="8">
    <location>
        <begin position="1060"/>
        <end position="1072"/>
    </location>
</feature>
<dbReference type="GO" id="GO:0042302">
    <property type="term" value="F:structural constituent of cuticle"/>
    <property type="evidence" value="ECO:0007669"/>
    <property type="project" value="UniProtKB-KW"/>
</dbReference>
<feature type="region of interest" description="Disordered" evidence="8">
    <location>
        <begin position="179"/>
        <end position="219"/>
    </location>
</feature>
<evidence type="ECO:0000256" key="9">
    <source>
        <dbReference type="SAM" id="Phobius"/>
    </source>
</evidence>
<feature type="transmembrane region" description="Helical" evidence="9">
    <location>
        <begin position="1410"/>
        <end position="1428"/>
    </location>
</feature>
<comment type="subcellular location">
    <subcellularLocation>
        <location evidence="1">Cell membrane</location>
        <topology evidence="1">Single-pass type I membrane protein</topology>
    </subcellularLocation>
</comment>
<dbReference type="InterPro" id="IPR056953">
    <property type="entry name" value="CUT_N"/>
</dbReference>
<feature type="region of interest" description="Disordered" evidence="8">
    <location>
        <begin position="1051"/>
        <end position="1072"/>
    </location>
</feature>
<keyword evidence="4 9" id="KW-0812">Transmembrane</keyword>
<feature type="region of interest" description="Disordered" evidence="8">
    <location>
        <begin position="543"/>
        <end position="565"/>
    </location>
</feature>
<feature type="region of interest" description="Disordered" evidence="8">
    <location>
        <begin position="438"/>
        <end position="474"/>
    </location>
</feature>
<dbReference type="InterPro" id="IPR036465">
    <property type="entry name" value="vWFA_dom_sf"/>
</dbReference>
<dbReference type="Proteomes" id="UP000046393">
    <property type="component" value="Unplaced"/>
</dbReference>
<dbReference type="Pfam" id="PF00092">
    <property type="entry name" value="VWA"/>
    <property type="match status" value="1"/>
</dbReference>
<evidence type="ECO:0000256" key="3">
    <source>
        <dbReference type="ARBA" id="ARBA00022475"/>
    </source>
</evidence>
<feature type="compositionally biased region" description="Polar residues" evidence="8">
    <location>
        <begin position="447"/>
        <end position="459"/>
    </location>
</feature>
<dbReference type="InterPro" id="IPR002035">
    <property type="entry name" value="VWF_A"/>
</dbReference>
<evidence type="ECO:0000256" key="4">
    <source>
        <dbReference type="ARBA" id="ARBA00022692"/>
    </source>
</evidence>
<protein>
    <submittedName>
        <fullName evidence="13">VWFA domain-containing protein</fullName>
    </submittedName>
</protein>
<dbReference type="SMART" id="SM00327">
    <property type="entry name" value="VWA"/>
    <property type="match status" value="1"/>
</dbReference>
<feature type="region of interest" description="Disordered" evidence="8">
    <location>
        <begin position="119"/>
        <end position="146"/>
    </location>
</feature>
<dbReference type="Pfam" id="PF25301">
    <property type="entry name" value="CUT_C"/>
    <property type="match status" value="1"/>
</dbReference>
<feature type="compositionally biased region" description="Polar residues" evidence="8">
    <location>
        <begin position="321"/>
        <end position="331"/>
    </location>
</feature>
<dbReference type="PROSITE" id="PS50234">
    <property type="entry name" value="VWFA"/>
    <property type="match status" value="1"/>
</dbReference>
<name>A0A158R586_9BILA</name>
<dbReference type="PROSITE" id="PS51034">
    <property type="entry name" value="ZP_2"/>
    <property type="match status" value="1"/>
</dbReference>
<dbReference type="InterPro" id="IPR001507">
    <property type="entry name" value="ZP_dom"/>
</dbReference>
<dbReference type="Pfam" id="PF25057">
    <property type="entry name" value="CUT_N"/>
    <property type="match status" value="1"/>
</dbReference>
<evidence type="ECO:0000259" key="11">
    <source>
        <dbReference type="PROSITE" id="PS51034"/>
    </source>
</evidence>
<dbReference type="Gene3D" id="3.40.50.410">
    <property type="entry name" value="von Willebrand factor, type A domain"/>
    <property type="match status" value="1"/>
</dbReference>
<dbReference type="InterPro" id="IPR057475">
    <property type="entry name" value="CUT_C"/>
</dbReference>
<evidence type="ECO:0000259" key="10">
    <source>
        <dbReference type="PROSITE" id="PS50234"/>
    </source>
</evidence>
<evidence type="ECO:0000313" key="13">
    <source>
        <dbReference type="WBParaSite" id="SMUV_0000583201-mRNA-1"/>
    </source>
</evidence>
<feature type="domain" description="ZP" evidence="11">
    <location>
        <begin position="1094"/>
        <end position="1347"/>
    </location>
</feature>
<evidence type="ECO:0000256" key="1">
    <source>
        <dbReference type="ARBA" id="ARBA00004251"/>
    </source>
</evidence>
<dbReference type="PANTHER" id="PTHR22907">
    <property type="entry name" value="GH04558P"/>
    <property type="match status" value="1"/>
</dbReference>
<evidence type="ECO:0000256" key="7">
    <source>
        <dbReference type="ARBA" id="ARBA00023136"/>
    </source>
</evidence>
<dbReference type="InterPro" id="IPR051962">
    <property type="entry name" value="Cuticlin"/>
</dbReference>
<feature type="compositionally biased region" description="Polar residues" evidence="8">
    <location>
        <begin position="179"/>
        <end position="188"/>
    </location>
</feature>
<evidence type="ECO:0000313" key="12">
    <source>
        <dbReference type="Proteomes" id="UP000046393"/>
    </source>
</evidence>
<feature type="compositionally biased region" description="Acidic residues" evidence="8">
    <location>
        <begin position="547"/>
        <end position="557"/>
    </location>
</feature>
<evidence type="ECO:0000256" key="2">
    <source>
        <dbReference type="ARBA" id="ARBA00022460"/>
    </source>
</evidence>
<organism evidence="12 13">
    <name type="scientific">Syphacia muris</name>
    <dbReference type="NCBI Taxonomy" id="451379"/>
    <lineage>
        <taxon>Eukaryota</taxon>
        <taxon>Metazoa</taxon>
        <taxon>Ecdysozoa</taxon>
        <taxon>Nematoda</taxon>
        <taxon>Chromadorea</taxon>
        <taxon>Rhabditida</taxon>
        <taxon>Spirurina</taxon>
        <taxon>Oxyuridomorpha</taxon>
        <taxon>Oxyuroidea</taxon>
        <taxon>Oxyuridae</taxon>
        <taxon>Syphacia</taxon>
    </lineage>
</organism>
<feature type="compositionally biased region" description="Low complexity" evidence="8">
    <location>
        <begin position="460"/>
        <end position="469"/>
    </location>
</feature>
<proteinExistence type="predicted"/>
<dbReference type="SMART" id="SM00241">
    <property type="entry name" value="ZP"/>
    <property type="match status" value="1"/>
</dbReference>
<keyword evidence="5" id="KW-0732">Signal</keyword>
<keyword evidence="6 9" id="KW-1133">Transmembrane helix</keyword>
<evidence type="ECO:0000256" key="8">
    <source>
        <dbReference type="SAM" id="MobiDB-lite"/>
    </source>
</evidence>
<dbReference type="PANTHER" id="PTHR22907:SF40">
    <property type="entry name" value="TRANSMEMBRANE PROTEIN-RELATED"/>
    <property type="match status" value="1"/>
</dbReference>
<accession>A0A158R586</accession>
<feature type="region of interest" description="Disordered" evidence="8">
    <location>
        <begin position="288"/>
        <end position="331"/>
    </location>
</feature>